<dbReference type="OrthoDB" id="2436324at2759"/>
<sequence length="293" mass="32617">TKIKWRTAALFDELAEALDSQRPKRVQGILHQLYRLHFKASEPKLSSMDIVQEEQQQESKEQGEHAVQVEQQQQQQQQGELRVAVAGEEPVALAENHALDSLLLDNDLDMDELEEALEDMDRDANDNDEQEPSRKHLQALGVVLRMLLESPAINFTITASYVSKQAYKGKTFTAKECRVVAMLANTLRPFVPKRRPSETGGFKGPLEHVAARAPFAVLACGVLRYTGYHQFTRSFAPEISPASSQALLLSASGMWETFCSRASGVFDVQDAAGEPLTSRHRVTNPPENKGCCL</sequence>
<name>A0A9P6IQ89_MORAP</name>
<protein>
    <submittedName>
        <fullName evidence="3">Uncharacterized protein</fullName>
    </submittedName>
</protein>
<dbReference type="Proteomes" id="UP000738359">
    <property type="component" value="Unassembled WGS sequence"/>
</dbReference>
<comment type="caution">
    <text evidence="3">The sequence shown here is derived from an EMBL/GenBank/DDBJ whole genome shotgun (WGS) entry which is preliminary data.</text>
</comment>
<evidence type="ECO:0000313" key="4">
    <source>
        <dbReference type="Proteomes" id="UP000738359"/>
    </source>
</evidence>
<evidence type="ECO:0000256" key="2">
    <source>
        <dbReference type="SAM" id="MobiDB-lite"/>
    </source>
</evidence>
<organism evidence="3 4">
    <name type="scientific">Mortierella alpina</name>
    <name type="common">Oleaginous fungus</name>
    <name type="synonym">Mortierella renispora</name>
    <dbReference type="NCBI Taxonomy" id="64518"/>
    <lineage>
        <taxon>Eukaryota</taxon>
        <taxon>Fungi</taxon>
        <taxon>Fungi incertae sedis</taxon>
        <taxon>Mucoromycota</taxon>
        <taxon>Mortierellomycotina</taxon>
        <taxon>Mortierellomycetes</taxon>
        <taxon>Mortierellales</taxon>
        <taxon>Mortierellaceae</taxon>
        <taxon>Mortierella</taxon>
    </lineage>
</organism>
<keyword evidence="1" id="KW-0175">Coiled coil</keyword>
<evidence type="ECO:0000313" key="3">
    <source>
        <dbReference type="EMBL" id="KAF9943981.1"/>
    </source>
</evidence>
<feature type="non-terminal residue" evidence="3">
    <location>
        <position position="1"/>
    </location>
</feature>
<feature type="coiled-coil region" evidence="1">
    <location>
        <begin position="103"/>
        <end position="130"/>
    </location>
</feature>
<dbReference type="AlphaFoldDB" id="A0A9P6IQ89"/>
<dbReference type="EMBL" id="JAAAHY010002741">
    <property type="protein sequence ID" value="KAF9943981.1"/>
    <property type="molecule type" value="Genomic_DNA"/>
</dbReference>
<gene>
    <name evidence="3" type="ORF">BGZ70_005192</name>
</gene>
<feature type="region of interest" description="Disordered" evidence="2">
    <location>
        <begin position="50"/>
        <end position="74"/>
    </location>
</feature>
<feature type="compositionally biased region" description="Low complexity" evidence="2">
    <location>
        <begin position="65"/>
        <end position="74"/>
    </location>
</feature>
<keyword evidence="4" id="KW-1185">Reference proteome</keyword>
<accession>A0A9P6IQ89</accession>
<evidence type="ECO:0000256" key="1">
    <source>
        <dbReference type="SAM" id="Coils"/>
    </source>
</evidence>
<reference evidence="3" key="1">
    <citation type="journal article" date="2020" name="Fungal Divers.">
        <title>Resolving the Mortierellaceae phylogeny through synthesis of multi-gene phylogenetics and phylogenomics.</title>
        <authorList>
            <person name="Vandepol N."/>
            <person name="Liber J."/>
            <person name="Desiro A."/>
            <person name="Na H."/>
            <person name="Kennedy M."/>
            <person name="Barry K."/>
            <person name="Grigoriev I.V."/>
            <person name="Miller A.N."/>
            <person name="O'Donnell K."/>
            <person name="Stajich J.E."/>
            <person name="Bonito G."/>
        </authorList>
    </citation>
    <scope>NUCLEOTIDE SEQUENCE</scope>
    <source>
        <strain evidence="3">CK1249</strain>
    </source>
</reference>
<proteinExistence type="predicted"/>